<evidence type="ECO:0000256" key="2">
    <source>
        <dbReference type="RuleBase" id="RU000363"/>
    </source>
</evidence>
<protein>
    <submittedName>
        <fullName evidence="4">3-oxoacyl-[acyl-carrier-protein] reductase FabG</fullName>
        <ecNumber evidence="4">1.1.1.100</ecNumber>
    </submittedName>
</protein>
<keyword evidence="5" id="KW-1185">Reference proteome</keyword>
<accession>A0A1E2S290</accession>
<dbReference type="EMBL" id="MASI01000001">
    <property type="protein sequence ID" value="ODA68532.1"/>
    <property type="molecule type" value="Genomic_DNA"/>
</dbReference>
<feature type="domain" description="Ketoreductase" evidence="3">
    <location>
        <begin position="8"/>
        <end position="191"/>
    </location>
</feature>
<dbReference type="PRINTS" id="PR00080">
    <property type="entry name" value="SDRFAMILY"/>
</dbReference>
<dbReference type="CDD" id="cd05233">
    <property type="entry name" value="SDR_c"/>
    <property type="match status" value="1"/>
</dbReference>
<dbReference type="SMART" id="SM00822">
    <property type="entry name" value="PKS_KR"/>
    <property type="match status" value="1"/>
</dbReference>
<dbReference type="PANTHER" id="PTHR42879">
    <property type="entry name" value="3-OXOACYL-(ACYL-CARRIER-PROTEIN) REDUCTASE"/>
    <property type="match status" value="1"/>
</dbReference>
<dbReference type="Pfam" id="PF00106">
    <property type="entry name" value="adh_short"/>
    <property type="match status" value="1"/>
</dbReference>
<reference evidence="4 5" key="1">
    <citation type="submission" date="2016-07" db="EMBL/GenBank/DDBJ databases">
        <title>Draft genome sequence of Methyloligella halotolerans C2T (VKM B-2706T=CCUG 61687T=DSM 25045T), a halotolerant polyhydroxybutyrate accumulating methylotroph.</title>
        <authorList>
            <person name="Vasilenko O.V."/>
            <person name="Doronina N.V."/>
            <person name="Poroshina M.N."/>
            <person name="Tarlachkov S.V."/>
            <person name="Trotsenko Y.A."/>
        </authorList>
    </citation>
    <scope>NUCLEOTIDE SEQUENCE [LARGE SCALE GENOMIC DNA]</scope>
    <source>
        <strain evidence="4 5">VKM B-2706</strain>
    </source>
</reference>
<dbReference type="GO" id="GO:0004316">
    <property type="term" value="F:3-oxoacyl-[acyl-carrier-protein] reductase (NADPH) activity"/>
    <property type="evidence" value="ECO:0007669"/>
    <property type="project" value="UniProtKB-EC"/>
</dbReference>
<dbReference type="SUPFAM" id="SSF51735">
    <property type="entry name" value="NAD(P)-binding Rossmann-fold domains"/>
    <property type="match status" value="1"/>
</dbReference>
<dbReference type="Gene3D" id="3.40.50.720">
    <property type="entry name" value="NAD(P)-binding Rossmann-like Domain"/>
    <property type="match status" value="1"/>
</dbReference>
<keyword evidence="4" id="KW-0560">Oxidoreductase</keyword>
<dbReference type="PANTHER" id="PTHR42879:SF6">
    <property type="entry name" value="NADPH-DEPENDENT REDUCTASE BACG"/>
    <property type="match status" value="1"/>
</dbReference>
<organism evidence="4 5">
    <name type="scientific">Methyloligella halotolerans</name>
    <dbReference type="NCBI Taxonomy" id="1177755"/>
    <lineage>
        <taxon>Bacteria</taxon>
        <taxon>Pseudomonadati</taxon>
        <taxon>Pseudomonadota</taxon>
        <taxon>Alphaproteobacteria</taxon>
        <taxon>Hyphomicrobiales</taxon>
        <taxon>Hyphomicrobiaceae</taxon>
        <taxon>Methyloligella</taxon>
    </lineage>
</organism>
<evidence type="ECO:0000259" key="3">
    <source>
        <dbReference type="SMART" id="SM00822"/>
    </source>
</evidence>
<dbReference type="FunFam" id="3.40.50.720:FF:000084">
    <property type="entry name" value="Short-chain dehydrogenase reductase"/>
    <property type="match status" value="1"/>
</dbReference>
<dbReference type="AlphaFoldDB" id="A0A1E2S290"/>
<dbReference type="OrthoDB" id="9793325at2"/>
<evidence type="ECO:0000256" key="1">
    <source>
        <dbReference type="ARBA" id="ARBA00006484"/>
    </source>
</evidence>
<dbReference type="InterPro" id="IPR036291">
    <property type="entry name" value="NAD(P)-bd_dom_sf"/>
</dbReference>
<gene>
    <name evidence="4" type="ORF">A7A08_00358</name>
</gene>
<dbReference type="PRINTS" id="PR00081">
    <property type="entry name" value="GDHRDH"/>
</dbReference>
<dbReference type="Proteomes" id="UP000095087">
    <property type="component" value="Unassembled WGS sequence"/>
</dbReference>
<evidence type="ECO:0000313" key="4">
    <source>
        <dbReference type="EMBL" id="ODA68532.1"/>
    </source>
</evidence>
<dbReference type="RefSeq" id="WP_069093815.1">
    <property type="nucleotide sequence ID" value="NZ_MASI01000001.1"/>
</dbReference>
<dbReference type="InterPro" id="IPR057326">
    <property type="entry name" value="KR_dom"/>
</dbReference>
<name>A0A1E2S290_9HYPH</name>
<dbReference type="EC" id="1.1.1.100" evidence="4"/>
<comment type="similarity">
    <text evidence="1 2">Belongs to the short-chain dehydrogenases/reductases (SDR) family.</text>
</comment>
<dbReference type="InterPro" id="IPR002347">
    <property type="entry name" value="SDR_fam"/>
</dbReference>
<comment type="caution">
    <text evidence="4">The sequence shown here is derived from an EMBL/GenBank/DDBJ whole genome shotgun (WGS) entry which is preliminary data.</text>
</comment>
<proteinExistence type="inferred from homology"/>
<sequence>MDLKLAGKRALVTGSTQGIGYAIAKGLANEGAIVILNGRKQDKLDEAVAKLNAEAKGEAIGIAADVGTAEGAEELAKKAGQVDILVNNAGIFEPKPVLEIDDADWQRFFDINVMSGIRLTRALMPHMLDQGWGRVIFISSESGVHIPPEMVHYGMTKAAYLALARGFAESFPGSGVTVNSVLPGPTRSEGVETFLEQMGGSGDDPEAVERDFIEENRPTSLLKRMATTEEVANMVVYLCGEGAAATNGAPVRVDGGVVRSMV</sequence>
<evidence type="ECO:0000313" key="5">
    <source>
        <dbReference type="Proteomes" id="UP000095087"/>
    </source>
</evidence>
<dbReference type="STRING" id="1177755.A7A08_00358"/>
<dbReference type="InterPro" id="IPR050259">
    <property type="entry name" value="SDR"/>
</dbReference>